<sequence length="119" mass="14537">MHFTDEFNEITRKYQKQIDFICSKYSEIEEDESSYVSFVDNKIREHHSRKTKNKKTYKKHKTKIKNVENTIELSDKNIETLKIKTNKINFTNNKKANKVKICKTFKYTHFNEILRYYLE</sequence>
<name>A0A1W0E7H8_9MICR</name>
<evidence type="ECO:0000313" key="3">
    <source>
        <dbReference type="Proteomes" id="UP000192758"/>
    </source>
</evidence>
<dbReference type="AlphaFoldDB" id="A0A1W0E7H8"/>
<comment type="caution">
    <text evidence="2">The sequence shown here is derived from an EMBL/GenBank/DDBJ whole genome shotgun (WGS) entry which is preliminary data.</text>
</comment>
<feature type="coiled-coil region" evidence="1">
    <location>
        <begin position="57"/>
        <end position="84"/>
    </location>
</feature>
<evidence type="ECO:0000256" key="1">
    <source>
        <dbReference type="SAM" id="Coils"/>
    </source>
</evidence>
<accession>A0A1W0E7H8</accession>
<dbReference type="VEuPathDB" id="MicrosporidiaDB:EHP00_1587"/>
<evidence type="ECO:0000313" key="2">
    <source>
        <dbReference type="EMBL" id="OQS55215.1"/>
    </source>
</evidence>
<keyword evidence="3" id="KW-1185">Reference proteome</keyword>
<dbReference type="Proteomes" id="UP000192758">
    <property type="component" value="Unassembled WGS sequence"/>
</dbReference>
<gene>
    <name evidence="2" type="ORF">EHP00_1587</name>
</gene>
<protein>
    <submittedName>
        <fullName evidence="2">Uncharacterized protein</fullName>
    </submittedName>
</protein>
<organism evidence="2 3">
    <name type="scientific">Ecytonucleospora hepatopenaei</name>
    <dbReference type="NCBI Taxonomy" id="646526"/>
    <lineage>
        <taxon>Eukaryota</taxon>
        <taxon>Fungi</taxon>
        <taxon>Fungi incertae sedis</taxon>
        <taxon>Microsporidia</taxon>
        <taxon>Enterocytozoonidae</taxon>
        <taxon>Ecytonucleospora</taxon>
    </lineage>
</organism>
<keyword evidence="1" id="KW-0175">Coiled coil</keyword>
<dbReference type="EMBL" id="MNPJ01000013">
    <property type="protein sequence ID" value="OQS55215.1"/>
    <property type="molecule type" value="Genomic_DNA"/>
</dbReference>
<proteinExistence type="predicted"/>
<reference evidence="2 3" key="1">
    <citation type="journal article" date="2017" name="Environ. Microbiol.">
        <title>Decay of the glycolytic pathway and adaptation to intranuclear parasitism within Enterocytozoonidae microsporidia.</title>
        <authorList>
            <person name="Wiredu Boakye D."/>
            <person name="Jaroenlak P."/>
            <person name="Prachumwat A."/>
            <person name="Williams T.A."/>
            <person name="Bateman K.S."/>
            <person name="Itsathitphaisarn O."/>
            <person name="Sritunyalucksana K."/>
            <person name="Paszkiewicz K.H."/>
            <person name="Moore K.A."/>
            <person name="Stentiford G.D."/>
            <person name="Williams B.A."/>
        </authorList>
    </citation>
    <scope>NUCLEOTIDE SEQUENCE [LARGE SCALE GENOMIC DNA]</scope>
    <source>
        <strain evidence="2 3">TH1</strain>
    </source>
</reference>